<proteinExistence type="predicted"/>
<keyword evidence="4" id="KW-0819">tRNA processing</keyword>
<evidence type="ECO:0000256" key="4">
    <source>
        <dbReference type="ARBA" id="ARBA00022694"/>
    </source>
</evidence>
<evidence type="ECO:0000313" key="7">
    <source>
        <dbReference type="EMBL" id="VDP24799.1"/>
    </source>
</evidence>
<evidence type="ECO:0000256" key="1">
    <source>
        <dbReference type="ARBA" id="ARBA00001917"/>
    </source>
</evidence>
<dbReference type="Gene3D" id="3.20.20.70">
    <property type="entry name" value="Aldolase class I"/>
    <property type="match status" value="1"/>
</dbReference>
<accession>A0A183I844</accession>
<keyword evidence="8" id="KW-1185">Reference proteome</keyword>
<dbReference type="InterPro" id="IPR018517">
    <property type="entry name" value="tRNA_hU_synthase_CS"/>
</dbReference>
<reference evidence="9" key="1">
    <citation type="submission" date="2016-06" db="UniProtKB">
        <authorList>
            <consortium name="WormBaseParasite"/>
        </authorList>
    </citation>
    <scope>IDENTIFICATION</scope>
</reference>
<evidence type="ECO:0000256" key="5">
    <source>
        <dbReference type="ARBA" id="ARBA00023002"/>
    </source>
</evidence>
<dbReference type="InterPro" id="IPR052582">
    <property type="entry name" value="tRNA-DUS-like"/>
</dbReference>
<reference evidence="7 8" key="2">
    <citation type="submission" date="2018-11" db="EMBL/GenBank/DDBJ databases">
        <authorList>
            <consortium name="Pathogen Informatics"/>
        </authorList>
    </citation>
    <scope>NUCLEOTIDE SEQUENCE [LARGE SCALE GENOMIC DNA]</scope>
</reference>
<keyword evidence="5" id="KW-0560">Oxidoreductase</keyword>
<dbReference type="PANTHER" id="PTHR45936">
    <property type="entry name" value="TRNA-DIHYDROURIDINE(20) SYNTHASE [NAD(P)+]-LIKE"/>
    <property type="match status" value="1"/>
</dbReference>
<name>A0A183I844_9BILA</name>
<evidence type="ECO:0000259" key="6">
    <source>
        <dbReference type="Pfam" id="PF01207"/>
    </source>
</evidence>
<dbReference type="EMBL" id="UZAJ01043218">
    <property type="protein sequence ID" value="VDP24799.1"/>
    <property type="molecule type" value="Genomic_DNA"/>
</dbReference>
<evidence type="ECO:0000256" key="3">
    <source>
        <dbReference type="ARBA" id="ARBA00022643"/>
    </source>
</evidence>
<evidence type="ECO:0000313" key="8">
    <source>
        <dbReference type="Proteomes" id="UP000267606"/>
    </source>
</evidence>
<dbReference type="InterPro" id="IPR035587">
    <property type="entry name" value="DUS-like_FMN-bd"/>
</dbReference>
<evidence type="ECO:0000313" key="9">
    <source>
        <dbReference type="WBParaSite" id="OFLC_0001591901-mRNA-1"/>
    </source>
</evidence>
<dbReference type="GO" id="GO:0050660">
    <property type="term" value="F:flavin adenine dinucleotide binding"/>
    <property type="evidence" value="ECO:0007669"/>
    <property type="project" value="InterPro"/>
</dbReference>
<dbReference type="GO" id="GO:0005737">
    <property type="term" value="C:cytoplasm"/>
    <property type="evidence" value="ECO:0007669"/>
    <property type="project" value="TreeGrafter"/>
</dbReference>
<dbReference type="AlphaFoldDB" id="A0A183I844"/>
<sequence length="99" mass="10918">MRIENPCKKGLKQKFYFQGTNDAQRAANVIKKVGNDVAAIDINMGCPKPFSIAGGMGAALLGNPEKAKERENTLEFVKMLERCGVSAIAIHGRRRNERQ</sequence>
<dbReference type="PROSITE" id="PS01136">
    <property type="entry name" value="UPF0034"/>
    <property type="match status" value="1"/>
</dbReference>
<gene>
    <name evidence="7" type="ORF">OFLC_LOCUS15906</name>
</gene>
<dbReference type="PANTHER" id="PTHR45936:SF1">
    <property type="entry name" value="TRNA-DIHYDROURIDINE(20) SYNTHASE [NAD(P)+]-LIKE"/>
    <property type="match status" value="1"/>
</dbReference>
<dbReference type="SUPFAM" id="SSF51395">
    <property type="entry name" value="FMN-linked oxidoreductases"/>
    <property type="match status" value="1"/>
</dbReference>
<dbReference type="Pfam" id="PF01207">
    <property type="entry name" value="Dus"/>
    <property type="match status" value="1"/>
</dbReference>
<dbReference type="GO" id="GO:0017150">
    <property type="term" value="F:tRNA dihydrouridine synthase activity"/>
    <property type="evidence" value="ECO:0007669"/>
    <property type="project" value="InterPro"/>
</dbReference>
<evidence type="ECO:0000256" key="2">
    <source>
        <dbReference type="ARBA" id="ARBA00022630"/>
    </source>
</evidence>
<keyword evidence="3" id="KW-0288">FMN</keyword>
<dbReference type="InterPro" id="IPR013785">
    <property type="entry name" value="Aldolase_TIM"/>
</dbReference>
<dbReference type="STRING" id="387005.A0A183I844"/>
<protein>
    <submittedName>
        <fullName evidence="9">Dus domain-containing protein</fullName>
    </submittedName>
</protein>
<keyword evidence="2" id="KW-0285">Flavoprotein</keyword>
<organism evidence="9">
    <name type="scientific">Onchocerca flexuosa</name>
    <dbReference type="NCBI Taxonomy" id="387005"/>
    <lineage>
        <taxon>Eukaryota</taxon>
        <taxon>Metazoa</taxon>
        <taxon>Ecdysozoa</taxon>
        <taxon>Nematoda</taxon>
        <taxon>Chromadorea</taxon>
        <taxon>Rhabditida</taxon>
        <taxon>Spirurina</taxon>
        <taxon>Spiruromorpha</taxon>
        <taxon>Filarioidea</taxon>
        <taxon>Onchocercidae</taxon>
        <taxon>Onchocerca</taxon>
    </lineage>
</organism>
<feature type="domain" description="DUS-like FMN-binding" evidence="6">
    <location>
        <begin position="19"/>
        <end position="68"/>
    </location>
</feature>
<dbReference type="WBParaSite" id="OFLC_0001591901-mRNA-1">
    <property type="protein sequence ID" value="OFLC_0001591901-mRNA-1"/>
    <property type="gene ID" value="OFLC_0001591901"/>
</dbReference>
<dbReference type="Proteomes" id="UP000267606">
    <property type="component" value="Unassembled WGS sequence"/>
</dbReference>
<comment type="cofactor">
    <cofactor evidence="1">
        <name>FMN</name>
        <dbReference type="ChEBI" id="CHEBI:58210"/>
    </cofactor>
</comment>